<dbReference type="Gene3D" id="1.10.540.10">
    <property type="entry name" value="Acyl-CoA dehydrogenase/oxidase, N-terminal domain"/>
    <property type="match status" value="1"/>
</dbReference>
<dbReference type="GO" id="GO:0003995">
    <property type="term" value="F:acyl-CoA dehydrogenase activity"/>
    <property type="evidence" value="ECO:0007669"/>
    <property type="project" value="TreeGrafter"/>
</dbReference>
<evidence type="ECO:0000259" key="2">
    <source>
        <dbReference type="Pfam" id="PF02771"/>
    </source>
</evidence>
<organism evidence="4 5">
    <name type="scientific">Antarcticimicrobium luteum</name>
    <dbReference type="NCBI Taxonomy" id="2547397"/>
    <lineage>
        <taxon>Bacteria</taxon>
        <taxon>Pseudomonadati</taxon>
        <taxon>Pseudomonadota</taxon>
        <taxon>Alphaproteobacteria</taxon>
        <taxon>Rhodobacterales</taxon>
        <taxon>Paracoccaceae</taxon>
        <taxon>Antarcticimicrobium</taxon>
    </lineage>
</organism>
<dbReference type="Proteomes" id="UP000295301">
    <property type="component" value="Unassembled WGS sequence"/>
</dbReference>
<dbReference type="OrthoDB" id="7316074at2"/>
<accession>A0A4R5V1I6</accession>
<evidence type="ECO:0000313" key="5">
    <source>
        <dbReference type="Proteomes" id="UP000295301"/>
    </source>
</evidence>
<protein>
    <recommendedName>
        <fullName evidence="6">Acyl-CoA dehydrogenase</fullName>
    </recommendedName>
</protein>
<dbReference type="PANTHER" id="PTHR43884:SF12">
    <property type="entry name" value="ISOVALERYL-COA DEHYDROGENASE, MITOCHONDRIAL-RELATED"/>
    <property type="match status" value="1"/>
</dbReference>
<sequence>MSNPMVANCHQEAGDPIEAARGLQPWLKNQATRIEEANRLPPDVAEKLVEAGLFKMSVPKRYGGYELCPSQASLAVFEVARGCASSAWLSGLVAANLMMVGKFSDRAQDEVFGGGRPAIVPMLTGGVGYDIIVAPTEDGLRLSGKWRYASGIDIASWVGLLIQVPGNDGPRPALVLVPQEEFSIDDASWQVLGMRGTGSKNVALEEVFVPAHRMLDWQVLQEGGRHPDCSNDGMIFHYPLNSAFALSVAAPTLGVAAAVVETYTDTVRTRVASGTGQAQVEDRVAQIAVGSGTAVTHLLCEGLVTGAAALSRRVEAGESISLKDRAMFRMRLAASTSLALREAQKVFRSVGGSLLPSGSPLERLFRDIHAMSSHFLLQEDPIGEAFGRLLLDLDLPKNARL</sequence>
<dbReference type="Pfam" id="PF02771">
    <property type="entry name" value="Acyl-CoA_dh_N"/>
    <property type="match status" value="1"/>
</dbReference>
<dbReference type="InterPro" id="IPR036250">
    <property type="entry name" value="AcylCo_DH-like_C"/>
</dbReference>
<proteinExistence type="predicted"/>
<dbReference type="InterPro" id="IPR013107">
    <property type="entry name" value="Acyl-CoA_DH_C"/>
</dbReference>
<feature type="domain" description="Acyl-CoA dehydrogenase/oxidase N-terminal" evidence="2">
    <location>
        <begin position="27"/>
        <end position="108"/>
    </location>
</feature>
<dbReference type="InterPro" id="IPR037069">
    <property type="entry name" value="AcylCoA_DH/ox_N_sf"/>
</dbReference>
<dbReference type="InterPro" id="IPR046373">
    <property type="entry name" value="Acyl-CoA_Oxase/DH_mid-dom_sf"/>
</dbReference>
<keyword evidence="1" id="KW-0560">Oxidoreductase</keyword>
<dbReference type="InterPro" id="IPR009100">
    <property type="entry name" value="AcylCoA_DH/oxidase_NM_dom_sf"/>
</dbReference>
<reference evidence="4 5" key="1">
    <citation type="submission" date="2019-03" db="EMBL/GenBank/DDBJ databases">
        <title>Ruegeria lutea sp. nov., a novel strain, isolated from marine sediment, the Masan Bay, South Korea.</title>
        <authorList>
            <person name="Kim J."/>
            <person name="Kim D.-Y."/>
            <person name="Lee S.-S."/>
        </authorList>
    </citation>
    <scope>NUCLEOTIDE SEQUENCE [LARGE SCALE GENOMIC DNA]</scope>
    <source>
        <strain evidence="4 5">318-1</strain>
    </source>
</reference>
<dbReference type="PANTHER" id="PTHR43884">
    <property type="entry name" value="ACYL-COA DEHYDROGENASE"/>
    <property type="match status" value="1"/>
</dbReference>
<dbReference type="Gene3D" id="1.20.140.10">
    <property type="entry name" value="Butyryl-CoA Dehydrogenase, subunit A, domain 3"/>
    <property type="match status" value="1"/>
</dbReference>
<dbReference type="GO" id="GO:0050660">
    <property type="term" value="F:flavin adenine dinucleotide binding"/>
    <property type="evidence" value="ECO:0007669"/>
    <property type="project" value="InterPro"/>
</dbReference>
<dbReference type="AlphaFoldDB" id="A0A4R5V1I6"/>
<evidence type="ECO:0000313" key="4">
    <source>
        <dbReference type="EMBL" id="TDK45650.1"/>
    </source>
</evidence>
<feature type="domain" description="Acyl-CoA dehydrogenase C-terminal" evidence="3">
    <location>
        <begin position="247"/>
        <end position="378"/>
    </location>
</feature>
<dbReference type="PIRSF" id="PIRSF016578">
    <property type="entry name" value="HsaA"/>
    <property type="match status" value="1"/>
</dbReference>
<name>A0A4R5V1I6_9RHOB</name>
<dbReference type="SUPFAM" id="SSF56645">
    <property type="entry name" value="Acyl-CoA dehydrogenase NM domain-like"/>
    <property type="match status" value="1"/>
</dbReference>
<keyword evidence="5" id="KW-1185">Reference proteome</keyword>
<evidence type="ECO:0008006" key="6">
    <source>
        <dbReference type="Google" id="ProtNLM"/>
    </source>
</evidence>
<gene>
    <name evidence="4" type="ORF">E1832_13370</name>
</gene>
<dbReference type="Pfam" id="PF08028">
    <property type="entry name" value="Acyl-CoA_dh_2"/>
    <property type="match status" value="1"/>
</dbReference>
<evidence type="ECO:0000259" key="3">
    <source>
        <dbReference type="Pfam" id="PF08028"/>
    </source>
</evidence>
<dbReference type="EMBL" id="SMUV01000068">
    <property type="protein sequence ID" value="TDK45650.1"/>
    <property type="molecule type" value="Genomic_DNA"/>
</dbReference>
<dbReference type="InterPro" id="IPR013786">
    <property type="entry name" value="AcylCoA_DH/ox_N"/>
</dbReference>
<comment type="caution">
    <text evidence="4">The sequence shown here is derived from an EMBL/GenBank/DDBJ whole genome shotgun (WGS) entry which is preliminary data.</text>
</comment>
<dbReference type="Gene3D" id="2.40.110.10">
    <property type="entry name" value="Butyryl-CoA Dehydrogenase, subunit A, domain 2"/>
    <property type="match status" value="1"/>
</dbReference>
<evidence type="ECO:0000256" key="1">
    <source>
        <dbReference type="ARBA" id="ARBA00023002"/>
    </source>
</evidence>
<dbReference type="SUPFAM" id="SSF47203">
    <property type="entry name" value="Acyl-CoA dehydrogenase C-terminal domain-like"/>
    <property type="match status" value="1"/>
</dbReference>